<accession>A0ABS2DNF0</accession>
<proteinExistence type="predicted"/>
<name>A0ABS2DNF0_9BURK</name>
<evidence type="ECO:0000313" key="4">
    <source>
        <dbReference type="EMBL" id="MBM6702926.1"/>
    </source>
</evidence>
<organism evidence="4 5">
    <name type="scientific">Sutterella massiliensis</name>
    <dbReference type="NCBI Taxonomy" id="1816689"/>
    <lineage>
        <taxon>Bacteria</taxon>
        <taxon>Pseudomonadati</taxon>
        <taxon>Pseudomonadota</taxon>
        <taxon>Betaproteobacteria</taxon>
        <taxon>Burkholderiales</taxon>
        <taxon>Sutterellaceae</taxon>
        <taxon>Sutterella</taxon>
    </lineage>
</organism>
<sequence length="334" mass="38524">MSTRDAALHAWLAGLAPEFGFEPETLEAASADASFRRYFRVRSEKSSFIVMDAPPEHENNPQYVRVAKLMEKAGLNVPKILAADLEQGFLLITDLGRETYLDVLNEENAFRLMDAATTALVKWQAASAPGILPPYDEAVLRREIELFPEWYVKRHCGVEWDEKHRAWWEMSVKAILRSNLNEQQVFVHRDFMPRNLMVSDPMPGVIDFQDALYGPVSYDIASLMRDAFISWNESFVLDVSIRYWEKARRAGVPVPADFGVFYRDIEFMGLQRHLKVLGIFARIRYRDGKPKYLEDAPRFINYVRQTAGRYAELSPLRRLIDELAGVEEKTGYTF</sequence>
<dbReference type="Proteomes" id="UP000715095">
    <property type="component" value="Unassembled WGS sequence"/>
</dbReference>
<keyword evidence="2" id="KW-0067">ATP-binding</keyword>
<dbReference type="EMBL" id="JACJJC010000001">
    <property type="protein sequence ID" value="MBM6702926.1"/>
    <property type="molecule type" value="Genomic_DNA"/>
</dbReference>
<dbReference type="Gene3D" id="3.30.200.20">
    <property type="entry name" value="Phosphorylase Kinase, domain 1"/>
    <property type="match status" value="1"/>
</dbReference>
<feature type="domain" description="Aminoglycoside phosphotransferase" evidence="3">
    <location>
        <begin position="26"/>
        <end position="248"/>
    </location>
</feature>
<dbReference type="Gene3D" id="3.90.1200.10">
    <property type="match status" value="1"/>
</dbReference>
<dbReference type="InterPro" id="IPR002575">
    <property type="entry name" value="Aminoglycoside_PTrfase"/>
</dbReference>
<evidence type="ECO:0000313" key="5">
    <source>
        <dbReference type="Proteomes" id="UP000715095"/>
    </source>
</evidence>
<protein>
    <submittedName>
        <fullName evidence="4">Phosphotransferase</fullName>
    </submittedName>
</protein>
<comment type="caution">
    <text evidence="4">The sequence shown here is derived from an EMBL/GenBank/DDBJ whole genome shotgun (WGS) entry which is preliminary data.</text>
</comment>
<reference evidence="4 5" key="1">
    <citation type="journal article" date="2021" name="Sci. Rep.">
        <title>The distribution of antibiotic resistance genes in chicken gut microbiota commensals.</title>
        <authorList>
            <person name="Juricova H."/>
            <person name="Matiasovicova J."/>
            <person name="Kubasova T."/>
            <person name="Cejkova D."/>
            <person name="Rychlik I."/>
        </authorList>
    </citation>
    <scope>NUCLEOTIDE SEQUENCE [LARGE SCALE GENOMIC DNA]</scope>
    <source>
        <strain evidence="4 5">An829</strain>
    </source>
</reference>
<dbReference type="PANTHER" id="PTHR33540:SF1">
    <property type="entry name" value="N-ACETYLMURAMATE_N-ACETYLGLUCOSAMINE KINASE"/>
    <property type="match status" value="1"/>
</dbReference>
<evidence type="ECO:0000256" key="2">
    <source>
        <dbReference type="ARBA" id="ARBA00022840"/>
    </source>
</evidence>
<dbReference type="SUPFAM" id="SSF56112">
    <property type="entry name" value="Protein kinase-like (PK-like)"/>
    <property type="match status" value="1"/>
</dbReference>
<dbReference type="RefSeq" id="WP_205101324.1">
    <property type="nucleotide sequence ID" value="NZ_JACJJC010000001.1"/>
</dbReference>
<dbReference type="PANTHER" id="PTHR33540">
    <property type="entry name" value="TRNA THREONYLCARBAMOYLADENOSINE BIOSYNTHESIS PROTEIN TSAE"/>
    <property type="match status" value="1"/>
</dbReference>
<gene>
    <name evidence="4" type="ORF">H6A60_00155</name>
</gene>
<evidence type="ECO:0000259" key="3">
    <source>
        <dbReference type="Pfam" id="PF01636"/>
    </source>
</evidence>
<evidence type="ECO:0000256" key="1">
    <source>
        <dbReference type="ARBA" id="ARBA00022741"/>
    </source>
</evidence>
<keyword evidence="5" id="KW-1185">Reference proteome</keyword>
<dbReference type="Pfam" id="PF01636">
    <property type="entry name" value="APH"/>
    <property type="match status" value="1"/>
</dbReference>
<dbReference type="InterPro" id="IPR011009">
    <property type="entry name" value="Kinase-like_dom_sf"/>
</dbReference>
<keyword evidence="1" id="KW-0547">Nucleotide-binding</keyword>